<dbReference type="PANTHER" id="PTHR34573">
    <property type="entry name" value="VKC DOMAIN-CONTAINING PROTEIN"/>
    <property type="match status" value="1"/>
</dbReference>
<gene>
    <name evidence="1" type="ORF">HaLaN_11682</name>
</gene>
<keyword evidence="2" id="KW-1185">Reference proteome</keyword>
<proteinExistence type="predicted"/>
<evidence type="ECO:0000313" key="1">
    <source>
        <dbReference type="EMBL" id="GFH15452.1"/>
    </source>
</evidence>
<dbReference type="EMBL" id="BLLF01000852">
    <property type="protein sequence ID" value="GFH15452.1"/>
    <property type="molecule type" value="Genomic_DNA"/>
</dbReference>
<dbReference type="Gene3D" id="1.20.1440.130">
    <property type="entry name" value="VKOR domain"/>
    <property type="match status" value="1"/>
</dbReference>
<protein>
    <submittedName>
        <fullName evidence="1">VKc domain-containing protein</fullName>
    </submittedName>
</protein>
<dbReference type="Gene3D" id="3.40.30.10">
    <property type="entry name" value="Glutaredoxin"/>
    <property type="match status" value="1"/>
</dbReference>
<comment type="caution">
    <text evidence="1">The sequence shown here is derived from an EMBL/GenBank/DDBJ whole genome shotgun (WGS) entry which is preliminary data.</text>
</comment>
<sequence length="250" mass="26498">MFRPLAPCQHRRLRSLTVKLAGDTPYCPVSGCDSVLTSSYSELYGVPLSALGYILATQFPGQSCAWCYASVGLSYALAASLLRSLPGRALGQVALPGLGALAGVAVLLAVGFGPLASSTAGEDFQLPYQAPEVLTASSPQAVSLARRLRDAGARMYGAFWCSHCFDQKQAFGSAAMADFPYVECYPEGWQRGAQVAPACEAAGVRAFPTWVINGRLLEGELTLDSLEQELGNLDSTAPPKLLPESPFKEQ</sequence>
<accession>A0A699ZIF5</accession>
<dbReference type="InterPro" id="IPR036249">
    <property type="entry name" value="Thioredoxin-like_sf"/>
</dbReference>
<evidence type="ECO:0000313" key="2">
    <source>
        <dbReference type="Proteomes" id="UP000485058"/>
    </source>
</evidence>
<dbReference type="AlphaFoldDB" id="A0A699ZIF5"/>
<name>A0A699ZIF5_HAELA</name>
<dbReference type="SUPFAM" id="SSF52833">
    <property type="entry name" value="Thioredoxin-like"/>
    <property type="match status" value="1"/>
</dbReference>
<organism evidence="1 2">
    <name type="scientific">Haematococcus lacustris</name>
    <name type="common">Green alga</name>
    <name type="synonym">Haematococcus pluvialis</name>
    <dbReference type="NCBI Taxonomy" id="44745"/>
    <lineage>
        <taxon>Eukaryota</taxon>
        <taxon>Viridiplantae</taxon>
        <taxon>Chlorophyta</taxon>
        <taxon>core chlorophytes</taxon>
        <taxon>Chlorophyceae</taxon>
        <taxon>CS clade</taxon>
        <taxon>Chlamydomonadales</taxon>
        <taxon>Haematococcaceae</taxon>
        <taxon>Haematococcus</taxon>
    </lineage>
</organism>
<dbReference type="Proteomes" id="UP000485058">
    <property type="component" value="Unassembled WGS sequence"/>
</dbReference>
<reference evidence="1 2" key="1">
    <citation type="submission" date="2020-02" db="EMBL/GenBank/DDBJ databases">
        <title>Draft genome sequence of Haematococcus lacustris strain NIES-144.</title>
        <authorList>
            <person name="Morimoto D."/>
            <person name="Nakagawa S."/>
            <person name="Yoshida T."/>
            <person name="Sawayama S."/>
        </authorList>
    </citation>
    <scope>NUCLEOTIDE SEQUENCE [LARGE SCALE GENOMIC DNA]</scope>
    <source>
        <strain evidence="1 2">NIES-144</strain>
    </source>
</reference>
<dbReference type="InterPro" id="IPR038354">
    <property type="entry name" value="VKOR_sf"/>
</dbReference>
<dbReference type="PANTHER" id="PTHR34573:SF1">
    <property type="entry name" value="VITAMIN K EPOXIDE REDUCTASE DOMAIN-CONTAINING PROTEIN"/>
    <property type="match status" value="1"/>
</dbReference>